<evidence type="ECO:0000256" key="8">
    <source>
        <dbReference type="HAMAP-Rule" id="MF_00201"/>
    </source>
</evidence>
<keyword evidence="6 8" id="KW-0234">DNA repair</keyword>
<accession>A0A662ZIA8</accession>
<dbReference type="GO" id="GO:0043590">
    <property type="term" value="C:bacterial nucleoid"/>
    <property type="evidence" value="ECO:0007669"/>
    <property type="project" value="TreeGrafter"/>
</dbReference>
<dbReference type="Pfam" id="PF02565">
    <property type="entry name" value="RecO_C"/>
    <property type="match status" value="1"/>
</dbReference>
<dbReference type="Proteomes" id="UP000243745">
    <property type="component" value="Unassembled WGS sequence"/>
</dbReference>
<dbReference type="PANTHER" id="PTHR33991:SF1">
    <property type="entry name" value="DNA REPAIR PROTEIN RECO"/>
    <property type="match status" value="1"/>
</dbReference>
<evidence type="ECO:0000256" key="5">
    <source>
        <dbReference type="ARBA" id="ARBA00023172"/>
    </source>
</evidence>
<dbReference type="EMBL" id="FOXF01000005">
    <property type="protein sequence ID" value="SFP09974.1"/>
    <property type="molecule type" value="Genomic_DNA"/>
</dbReference>
<name>A0A662ZIA8_9GAMM</name>
<dbReference type="PANTHER" id="PTHR33991">
    <property type="entry name" value="DNA REPAIR PROTEIN RECO"/>
    <property type="match status" value="1"/>
</dbReference>
<evidence type="ECO:0000256" key="6">
    <source>
        <dbReference type="ARBA" id="ARBA00023204"/>
    </source>
</evidence>
<sequence>MYTSNRGRETVCFVIRAVPYKESSLIIDALSMDMGRISFVAKGARNLKSNLKSMLQLFTPLKVTLRGLNNGLKTLVDCSPAGKQITYLPPTLFSALYVNELVYFLYRIEDDSTGVFSAYVEALDNMLDERRVEMTLRNFELTLLEELGVGVDFYHEADSEQLIRPHTWYFYRMHHGFVPVSQEMISSNINIEDVYRGSDLLEILERHFTSSSLKAAKRICRKNIQYLLNGREIMSRKLYIDYLESTDSHHYGK</sequence>
<evidence type="ECO:0000256" key="2">
    <source>
        <dbReference type="ARBA" id="ARBA00007452"/>
    </source>
</evidence>
<dbReference type="AlphaFoldDB" id="A0A662ZIA8"/>
<comment type="function">
    <text evidence="1 8">Involved in DNA repair and RecF pathway recombination.</text>
</comment>
<proteinExistence type="inferred from homology"/>
<dbReference type="Gene3D" id="2.40.50.140">
    <property type="entry name" value="Nucleic acid-binding proteins"/>
    <property type="match status" value="1"/>
</dbReference>
<dbReference type="InterPro" id="IPR022572">
    <property type="entry name" value="DNA_rep/recomb_RecO_N"/>
</dbReference>
<evidence type="ECO:0000256" key="1">
    <source>
        <dbReference type="ARBA" id="ARBA00003065"/>
    </source>
</evidence>
<dbReference type="Pfam" id="PF11967">
    <property type="entry name" value="RecO_N"/>
    <property type="match status" value="1"/>
</dbReference>
<protein>
    <recommendedName>
        <fullName evidence="3 8">DNA repair protein RecO</fullName>
    </recommendedName>
    <alternativeName>
        <fullName evidence="7 8">Recombination protein O</fullName>
    </alternativeName>
</protein>
<dbReference type="InterPro" id="IPR042242">
    <property type="entry name" value="RecO_C"/>
</dbReference>
<evidence type="ECO:0000256" key="7">
    <source>
        <dbReference type="ARBA" id="ARBA00033409"/>
    </source>
</evidence>
<dbReference type="InterPro" id="IPR037278">
    <property type="entry name" value="ARFGAP/RecO"/>
</dbReference>
<evidence type="ECO:0000256" key="3">
    <source>
        <dbReference type="ARBA" id="ARBA00021310"/>
    </source>
</evidence>
<gene>
    <name evidence="8" type="primary">recO</name>
    <name evidence="10" type="ORF">SAMN02910344_00423</name>
</gene>
<dbReference type="SUPFAM" id="SSF50249">
    <property type="entry name" value="Nucleic acid-binding proteins"/>
    <property type="match status" value="1"/>
</dbReference>
<evidence type="ECO:0000313" key="10">
    <source>
        <dbReference type="EMBL" id="SFP09974.1"/>
    </source>
</evidence>
<keyword evidence="11" id="KW-1185">Reference proteome</keyword>
<keyword evidence="4 8" id="KW-0227">DNA damage</keyword>
<dbReference type="GO" id="GO:0006302">
    <property type="term" value="P:double-strand break repair"/>
    <property type="evidence" value="ECO:0007669"/>
    <property type="project" value="TreeGrafter"/>
</dbReference>
<dbReference type="InterPro" id="IPR003717">
    <property type="entry name" value="RecO"/>
</dbReference>
<dbReference type="InterPro" id="IPR012340">
    <property type="entry name" value="NA-bd_OB-fold"/>
</dbReference>
<keyword evidence="5 8" id="KW-0233">DNA recombination</keyword>
<dbReference type="GO" id="GO:0006310">
    <property type="term" value="P:DNA recombination"/>
    <property type="evidence" value="ECO:0007669"/>
    <property type="project" value="UniProtKB-UniRule"/>
</dbReference>
<evidence type="ECO:0000259" key="9">
    <source>
        <dbReference type="Pfam" id="PF11967"/>
    </source>
</evidence>
<dbReference type="SUPFAM" id="SSF57863">
    <property type="entry name" value="ArfGap/RecO-like zinc finger"/>
    <property type="match status" value="1"/>
</dbReference>
<organism evidence="10 11">
    <name type="scientific">Ruminobacter amylophilus</name>
    <dbReference type="NCBI Taxonomy" id="867"/>
    <lineage>
        <taxon>Bacteria</taxon>
        <taxon>Pseudomonadati</taxon>
        <taxon>Pseudomonadota</taxon>
        <taxon>Gammaproteobacteria</taxon>
        <taxon>Aeromonadales</taxon>
        <taxon>Succinivibrionaceae</taxon>
        <taxon>Ruminobacter</taxon>
    </lineage>
</organism>
<evidence type="ECO:0000256" key="4">
    <source>
        <dbReference type="ARBA" id="ARBA00022763"/>
    </source>
</evidence>
<feature type="domain" description="DNA replication/recombination mediator RecO N-terminal" evidence="9">
    <location>
        <begin position="11"/>
        <end position="80"/>
    </location>
</feature>
<dbReference type="Gene3D" id="1.20.1440.120">
    <property type="entry name" value="Recombination protein O, C-terminal domain"/>
    <property type="match status" value="1"/>
</dbReference>
<dbReference type="RefSeq" id="WP_177178474.1">
    <property type="nucleotide sequence ID" value="NZ_FOXF01000005.1"/>
</dbReference>
<dbReference type="NCBIfam" id="TIGR00613">
    <property type="entry name" value="reco"/>
    <property type="match status" value="1"/>
</dbReference>
<evidence type="ECO:0000313" key="11">
    <source>
        <dbReference type="Proteomes" id="UP000243745"/>
    </source>
</evidence>
<dbReference type="HAMAP" id="MF_00201">
    <property type="entry name" value="RecO"/>
    <property type="match status" value="1"/>
</dbReference>
<reference evidence="10 11" key="1">
    <citation type="submission" date="2016-10" db="EMBL/GenBank/DDBJ databases">
        <authorList>
            <person name="Varghese N."/>
            <person name="Submissions S."/>
        </authorList>
    </citation>
    <scope>NUCLEOTIDE SEQUENCE [LARGE SCALE GENOMIC DNA]</scope>
    <source>
        <strain evidence="10 11">DSM 1361</strain>
    </source>
</reference>
<comment type="similarity">
    <text evidence="2 8">Belongs to the RecO family.</text>
</comment>